<organism evidence="1 2">
    <name type="scientific">Rhynchosporium secalis</name>
    <name type="common">Barley scald fungus</name>
    <dbReference type="NCBI Taxonomy" id="38038"/>
    <lineage>
        <taxon>Eukaryota</taxon>
        <taxon>Fungi</taxon>
        <taxon>Dikarya</taxon>
        <taxon>Ascomycota</taxon>
        <taxon>Pezizomycotina</taxon>
        <taxon>Leotiomycetes</taxon>
        <taxon>Helotiales</taxon>
        <taxon>Ploettnerulaceae</taxon>
        <taxon>Rhynchosporium</taxon>
    </lineage>
</organism>
<keyword evidence="2" id="KW-1185">Reference proteome</keyword>
<reference evidence="2" key="1">
    <citation type="submission" date="2016-03" db="EMBL/GenBank/DDBJ databases">
        <authorList>
            <person name="Guldener U."/>
        </authorList>
    </citation>
    <scope>NUCLEOTIDE SEQUENCE [LARGE SCALE GENOMIC DNA]</scope>
</reference>
<gene>
    <name evidence="1" type="ORF">RSE6_08911</name>
</gene>
<dbReference type="Proteomes" id="UP000177625">
    <property type="component" value="Unassembled WGS sequence"/>
</dbReference>
<dbReference type="EMBL" id="FJVC01000327">
    <property type="protein sequence ID" value="CZT48241.1"/>
    <property type="molecule type" value="Genomic_DNA"/>
</dbReference>
<accession>A0A1E1MGN3</accession>
<protein>
    <submittedName>
        <fullName evidence="1">Uncharacterized protein</fullName>
    </submittedName>
</protein>
<sequence>MAPPILTNNLDLYTIGYVTLKYPELAPGLPVPLGNIVGALQYQPMAVQALEMFSASALATNVFYSDSRKLRPDEIEQIRSLMVRLISVNAFSPGRVTSSSTALKMNNSISL</sequence>
<dbReference type="AlphaFoldDB" id="A0A1E1MGN3"/>
<evidence type="ECO:0000313" key="2">
    <source>
        <dbReference type="Proteomes" id="UP000177625"/>
    </source>
</evidence>
<proteinExistence type="predicted"/>
<evidence type="ECO:0000313" key="1">
    <source>
        <dbReference type="EMBL" id="CZT48241.1"/>
    </source>
</evidence>
<name>A0A1E1MGN3_RHYSE</name>